<evidence type="ECO:0000256" key="2">
    <source>
        <dbReference type="ARBA" id="ARBA00005204"/>
    </source>
</evidence>
<dbReference type="GO" id="GO:0005737">
    <property type="term" value="C:cytoplasm"/>
    <property type="evidence" value="ECO:0007669"/>
    <property type="project" value="UniProtKB-SubCell"/>
</dbReference>
<dbReference type="UniPathway" id="UPA00031">
    <property type="reaction ID" value="UER00007"/>
</dbReference>
<comment type="catalytic activity">
    <reaction evidence="1 8">
        <text>1-(5-phospho-beta-D-ribosyl)-ATP + H2O = 1-(5-phospho-beta-D-ribosyl)-5'-AMP + diphosphate + H(+)</text>
        <dbReference type="Rhea" id="RHEA:22828"/>
        <dbReference type="ChEBI" id="CHEBI:15377"/>
        <dbReference type="ChEBI" id="CHEBI:15378"/>
        <dbReference type="ChEBI" id="CHEBI:33019"/>
        <dbReference type="ChEBI" id="CHEBI:59457"/>
        <dbReference type="ChEBI" id="CHEBI:73183"/>
        <dbReference type="EC" id="3.6.1.31"/>
    </reaction>
</comment>
<keyword evidence="7 8" id="KW-0368">Histidine biosynthesis</keyword>
<dbReference type="InterPro" id="IPR008179">
    <property type="entry name" value="HisE"/>
</dbReference>
<evidence type="ECO:0000256" key="3">
    <source>
        <dbReference type="ARBA" id="ARBA00022605"/>
    </source>
</evidence>
<name>A0A5C5WWB1_9BACT</name>
<evidence type="ECO:0000256" key="9">
    <source>
        <dbReference type="SAM" id="MobiDB-lite"/>
    </source>
</evidence>
<evidence type="ECO:0000256" key="5">
    <source>
        <dbReference type="ARBA" id="ARBA00022801"/>
    </source>
</evidence>
<dbReference type="InterPro" id="IPR021130">
    <property type="entry name" value="PRib-ATP_PPHydrolase-like"/>
</dbReference>
<dbReference type="AlphaFoldDB" id="A0A5C5WWB1"/>
<feature type="region of interest" description="Disordered" evidence="9">
    <location>
        <begin position="29"/>
        <end position="49"/>
    </location>
</feature>
<comment type="caution">
    <text evidence="10">The sequence shown here is derived from an EMBL/GenBank/DDBJ whole genome shotgun (WGS) entry which is preliminary data.</text>
</comment>
<dbReference type="Proteomes" id="UP000316598">
    <property type="component" value="Unassembled WGS sequence"/>
</dbReference>
<comment type="subcellular location">
    <subcellularLocation>
        <location evidence="8">Cytoplasm</location>
    </subcellularLocation>
</comment>
<dbReference type="OrthoDB" id="9814738at2"/>
<comment type="similarity">
    <text evidence="8">Belongs to the PRA-PH family.</text>
</comment>
<dbReference type="RefSeq" id="WP_146514534.1">
    <property type="nucleotide sequence ID" value="NZ_SJPI01000001.1"/>
</dbReference>
<evidence type="ECO:0000256" key="4">
    <source>
        <dbReference type="ARBA" id="ARBA00022741"/>
    </source>
</evidence>
<gene>
    <name evidence="8 10" type="primary">hisE</name>
    <name evidence="10" type="ORF">Pla22_21460</name>
</gene>
<keyword evidence="6 8" id="KW-0067">ATP-binding</keyword>
<evidence type="ECO:0000313" key="11">
    <source>
        <dbReference type="Proteomes" id="UP000316598"/>
    </source>
</evidence>
<evidence type="ECO:0000256" key="8">
    <source>
        <dbReference type="HAMAP-Rule" id="MF_01020"/>
    </source>
</evidence>
<dbReference type="PANTHER" id="PTHR42945">
    <property type="entry name" value="HISTIDINE BIOSYNTHESIS BIFUNCTIONAL PROTEIN"/>
    <property type="match status" value="1"/>
</dbReference>
<dbReference type="GO" id="GO:0004636">
    <property type="term" value="F:phosphoribosyl-ATP diphosphatase activity"/>
    <property type="evidence" value="ECO:0007669"/>
    <property type="project" value="UniProtKB-UniRule"/>
</dbReference>
<dbReference type="HAMAP" id="MF_01020">
    <property type="entry name" value="HisE"/>
    <property type="match status" value="1"/>
</dbReference>
<dbReference type="Gene3D" id="1.10.287.1080">
    <property type="entry name" value="MazG-like"/>
    <property type="match status" value="1"/>
</dbReference>
<evidence type="ECO:0000256" key="6">
    <source>
        <dbReference type="ARBA" id="ARBA00022840"/>
    </source>
</evidence>
<dbReference type="GO" id="GO:0005524">
    <property type="term" value="F:ATP binding"/>
    <property type="evidence" value="ECO:0007669"/>
    <property type="project" value="UniProtKB-KW"/>
</dbReference>
<dbReference type="Pfam" id="PF01503">
    <property type="entry name" value="PRA-PH"/>
    <property type="match status" value="1"/>
</dbReference>
<dbReference type="NCBIfam" id="TIGR03188">
    <property type="entry name" value="histidine_hisI"/>
    <property type="match status" value="1"/>
</dbReference>
<reference evidence="10 11" key="1">
    <citation type="submission" date="2019-02" db="EMBL/GenBank/DDBJ databases">
        <title>Deep-cultivation of Planctomycetes and their phenomic and genomic characterization uncovers novel biology.</title>
        <authorList>
            <person name="Wiegand S."/>
            <person name="Jogler M."/>
            <person name="Boedeker C."/>
            <person name="Pinto D."/>
            <person name="Vollmers J."/>
            <person name="Rivas-Marin E."/>
            <person name="Kohn T."/>
            <person name="Peeters S.H."/>
            <person name="Heuer A."/>
            <person name="Rast P."/>
            <person name="Oberbeckmann S."/>
            <person name="Bunk B."/>
            <person name="Jeske O."/>
            <person name="Meyerdierks A."/>
            <person name="Storesund J.E."/>
            <person name="Kallscheuer N."/>
            <person name="Luecker S."/>
            <person name="Lage O.M."/>
            <person name="Pohl T."/>
            <person name="Merkel B.J."/>
            <person name="Hornburger P."/>
            <person name="Mueller R.-W."/>
            <person name="Bruemmer F."/>
            <person name="Labrenz M."/>
            <person name="Spormann A.M."/>
            <person name="Op Den Camp H."/>
            <person name="Overmann J."/>
            <person name="Amann R."/>
            <person name="Jetten M.S.M."/>
            <person name="Mascher T."/>
            <person name="Medema M.H."/>
            <person name="Devos D.P."/>
            <person name="Kaster A.-K."/>
            <person name="Ovreas L."/>
            <person name="Rohde M."/>
            <person name="Galperin M.Y."/>
            <person name="Jogler C."/>
        </authorList>
    </citation>
    <scope>NUCLEOTIDE SEQUENCE [LARGE SCALE GENOMIC DNA]</scope>
    <source>
        <strain evidence="10 11">Pla22</strain>
    </source>
</reference>
<dbReference type="PANTHER" id="PTHR42945:SF1">
    <property type="entry name" value="HISTIDINE BIOSYNTHESIS BIFUNCTIONAL PROTEIN HIS7"/>
    <property type="match status" value="1"/>
</dbReference>
<dbReference type="GO" id="GO:0000105">
    <property type="term" value="P:L-histidine biosynthetic process"/>
    <property type="evidence" value="ECO:0007669"/>
    <property type="project" value="UniProtKB-UniRule"/>
</dbReference>
<accession>A0A5C5WWB1</accession>
<dbReference type="EMBL" id="SJPI01000001">
    <property type="protein sequence ID" value="TWT54499.1"/>
    <property type="molecule type" value="Genomic_DNA"/>
</dbReference>
<keyword evidence="8" id="KW-0963">Cytoplasm</keyword>
<keyword evidence="5 8" id="KW-0378">Hydrolase</keyword>
<proteinExistence type="inferred from homology"/>
<keyword evidence="4 8" id="KW-0547">Nucleotide-binding</keyword>
<protein>
    <recommendedName>
        <fullName evidence="8">Phosphoribosyl-ATP pyrophosphatase</fullName>
        <shortName evidence="8">PRA-PH</shortName>
        <ecNumber evidence="8">3.6.1.31</ecNumber>
    </recommendedName>
</protein>
<comment type="pathway">
    <text evidence="2 8">Amino-acid biosynthesis; L-histidine biosynthesis; L-histidine from 5-phospho-alpha-D-ribose 1-diphosphate: step 2/9.</text>
</comment>
<evidence type="ECO:0000313" key="10">
    <source>
        <dbReference type="EMBL" id="TWT54499.1"/>
    </source>
</evidence>
<keyword evidence="11" id="KW-1185">Reference proteome</keyword>
<evidence type="ECO:0000256" key="1">
    <source>
        <dbReference type="ARBA" id="ARBA00001460"/>
    </source>
</evidence>
<dbReference type="SUPFAM" id="SSF101386">
    <property type="entry name" value="all-alpha NTP pyrophosphatases"/>
    <property type="match status" value="1"/>
</dbReference>
<organism evidence="10 11">
    <name type="scientific">Rubripirellula amarantea</name>
    <dbReference type="NCBI Taxonomy" id="2527999"/>
    <lineage>
        <taxon>Bacteria</taxon>
        <taxon>Pseudomonadati</taxon>
        <taxon>Planctomycetota</taxon>
        <taxon>Planctomycetia</taxon>
        <taxon>Pirellulales</taxon>
        <taxon>Pirellulaceae</taxon>
        <taxon>Rubripirellula</taxon>
    </lineage>
</organism>
<evidence type="ECO:0000256" key="7">
    <source>
        <dbReference type="ARBA" id="ARBA00023102"/>
    </source>
</evidence>
<dbReference type="CDD" id="cd11534">
    <property type="entry name" value="NTP-PPase_HisIE_like"/>
    <property type="match status" value="1"/>
</dbReference>
<dbReference type="EC" id="3.6.1.31" evidence="8"/>
<keyword evidence="3 8" id="KW-0028">Amino-acid biosynthesis</keyword>
<sequence>MSNPDADSPLESPPNLESLRRLMQTLRTRANEMPEGSYTTKLLSGGPEKIGGKIREEAEEMIEAASEEGDAGREHFIYEAGDLIYHAMVLLAWRGVDIDEVAAELARREGTSGLAEKASRQPKS</sequence>